<evidence type="ECO:0000313" key="3">
    <source>
        <dbReference type="EMBL" id="CAD9571278.1"/>
    </source>
</evidence>
<organism evidence="3">
    <name type="scientific">Skeletonema marinoi</name>
    <dbReference type="NCBI Taxonomy" id="267567"/>
    <lineage>
        <taxon>Eukaryota</taxon>
        <taxon>Sar</taxon>
        <taxon>Stramenopiles</taxon>
        <taxon>Ochrophyta</taxon>
        <taxon>Bacillariophyta</taxon>
        <taxon>Coscinodiscophyceae</taxon>
        <taxon>Thalassiosirophycidae</taxon>
        <taxon>Thalassiosirales</taxon>
        <taxon>Skeletonemataceae</taxon>
        <taxon>Skeletonema</taxon>
        <taxon>Skeletonema marinoi-dohrnii complex</taxon>
    </lineage>
</organism>
<evidence type="ECO:0000256" key="2">
    <source>
        <dbReference type="SAM" id="SignalP"/>
    </source>
</evidence>
<accession>A0A7S2KCE0</accession>
<feature type="signal peptide" evidence="2">
    <location>
        <begin position="1"/>
        <end position="17"/>
    </location>
</feature>
<dbReference type="EMBL" id="HBGZ01000824">
    <property type="protein sequence ID" value="CAD9571278.1"/>
    <property type="molecule type" value="Transcribed_RNA"/>
</dbReference>
<keyword evidence="1" id="KW-0472">Membrane</keyword>
<feature type="chain" id="PRO_5030724253" description="Transmembrane protein" evidence="2">
    <location>
        <begin position="18"/>
        <end position="392"/>
    </location>
</feature>
<sequence length="392" mass="42565">MKLSLISFLAATGYATASMPGTRSNPFAPKVSANTAASAYTAKLVRGAKVMRSLEGGDDGEIDLTNYSIKFEKCQFVKEFAGEEGGGEDGQFLQTKRFIIFRLCPNNSCGSCNYDFGEYLVDLETYLQATTEFVEEKQEAMCETCNDCYDQAYNNDGGDDNNGDNQNDCSSIDVSTCYEECQNIENMEDNGYLDASEFIECQALENNNNNNNGVAYYAGAMCASSGSRIKIGVFTDEDCSILAENMDVESMLYGDNGAMKLSYHKIKSVFPESDCVASCLQEEEQDENNDGNNDQAAETAEICQTLYEAAGKCETNLAATSKYTEAITDACSYIAGIKISRSNGVLDKSMAKGSKVATAFIVIFGVAFVGLAGFVYTLHKKIMDAKKAPLLD</sequence>
<name>A0A7S2KCE0_9STRA</name>
<reference evidence="3" key="1">
    <citation type="submission" date="2021-01" db="EMBL/GenBank/DDBJ databases">
        <authorList>
            <person name="Corre E."/>
            <person name="Pelletier E."/>
            <person name="Niang G."/>
            <person name="Scheremetjew M."/>
            <person name="Finn R."/>
            <person name="Kale V."/>
            <person name="Holt S."/>
            <person name="Cochrane G."/>
            <person name="Meng A."/>
            <person name="Brown T."/>
            <person name="Cohen L."/>
        </authorList>
    </citation>
    <scope>NUCLEOTIDE SEQUENCE</scope>
    <source>
        <strain evidence="3">SM1012Den-03</strain>
    </source>
</reference>
<protein>
    <recommendedName>
        <fullName evidence="4">Transmembrane protein</fullName>
    </recommendedName>
</protein>
<proteinExistence type="predicted"/>
<feature type="transmembrane region" description="Helical" evidence="1">
    <location>
        <begin position="356"/>
        <end position="378"/>
    </location>
</feature>
<keyword evidence="1" id="KW-0812">Transmembrane</keyword>
<keyword evidence="2" id="KW-0732">Signal</keyword>
<gene>
    <name evidence="3" type="ORF">SMAR0320_LOCUS624</name>
</gene>
<keyword evidence="1" id="KW-1133">Transmembrane helix</keyword>
<evidence type="ECO:0000256" key="1">
    <source>
        <dbReference type="SAM" id="Phobius"/>
    </source>
</evidence>
<evidence type="ECO:0008006" key="4">
    <source>
        <dbReference type="Google" id="ProtNLM"/>
    </source>
</evidence>
<dbReference type="AlphaFoldDB" id="A0A7S2KCE0"/>